<proteinExistence type="predicted"/>
<dbReference type="OrthoDB" id="5271023at2759"/>
<name>A0A9P9I8S9_9HYPO</name>
<dbReference type="AlphaFoldDB" id="A0A9P9I8S9"/>
<reference evidence="1" key="1">
    <citation type="journal article" date="2021" name="Nat. Commun.">
        <title>Genetic determinants of endophytism in the Arabidopsis root mycobiome.</title>
        <authorList>
            <person name="Mesny F."/>
            <person name="Miyauchi S."/>
            <person name="Thiergart T."/>
            <person name="Pickel B."/>
            <person name="Atanasova L."/>
            <person name="Karlsson M."/>
            <person name="Huettel B."/>
            <person name="Barry K.W."/>
            <person name="Haridas S."/>
            <person name="Chen C."/>
            <person name="Bauer D."/>
            <person name="Andreopoulos W."/>
            <person name="Pangilinan J."/>
            <person name="LaButti K."/>
            <person name="Riley R."/>
            <person name="Lipzen A."/>
            <person name="Clum A."/>
            <person name="Drula E."/>
            <person name="Henrissat B."/>
            <person name="Kohler A."/>
            <person name="Grigoriev I.V."/>
            <person name="Martin F.M."/>
            <person name="Hacquard S."/>
        </authorList>
    </citation>
    <scope>NUCLEOTIDE SEQUENCE</scope>
    <source>
        <strain evidence="1">MPI-CAGE-AT-0021</strain>
    </source>
</reference>
<keyword evidence="2" id="KW-1185">Reference proteome</keyword>
<protein>
    <submittedName>
        <fullName evidence="1">Uncharacterized protein</fullName>
    </submittedName>
</protein>
<dbReference type="EMBL" id="JAGMUU010000052">
    <property type="protein sequence ID" value="KAH7112248.1"/>
    <property type="molecule type" value="Genomic_DNA"/>
</dbReference>
<organism evidence="1 2">
    <name type="scientific">Dactylonectria estremocensis</name>
    <dbReference type="NCBI Taxonomy" id="1079267"/>
    <lineage>
        <taxon>Eukaryota</taxon>
        <taxon>Fungi</taxon>
        <taxon>Dikarya</taxon>
        <taxon>Ascomycota</taxon>
        <taxon>Pezizomycotina</taxon>
        <taxon>Sordariomycetes</taxon>
        <taxon>Hypocreomycetidae</taxon>
        <taxon>Hypocreales</taxon>
        <taxon>Nectriaceae</taxon>
        <taxon>Dactylonectria</taxon>
    </lineage>
</organism>
<comment type="caution">
    <text evidence="1">The sequence shown here is derived from an EMBL/GenBank/DDBJ whole genome shotgun (WGS) entry which is preliminary data.</text>
</comment>
<sequence length="54" mass="5855">MGKACGHVFRLIKSDTSLVCWTCQKCRAGPAWMTFSCVLCNLHLCRGCVSAASC</sequence>
<evidence type="ECO:0000313" key="2">
    <source>
        <dbReference type="Proteomes" id="UP000717696"/>
    </source>
</evidence>
<gene>
    <name evidence="1" type="ORF">B0J13DRAFT_461486</name>
</gene>
<dbReference type="Proteomes" id="UP000717696">
    <property type="component" value="Unassembled WGS sequence"/>
</dbReference>
<accession>A0A9P9I8S9</accession>
<evidence type="ECO:0000313" key="1">
    <source>
        <dbReference type="EMBL" id="KAH7112248.1"/>
    </source>
</evidence>